<sequence length="488" mass="53835">MEEVVFYCSQGSPDDKQGALSLAVATTLHSQQQTVAFRQAASYPNGAVITGTKPGDRVLVAAKGKALINVYSWGKESPDQRIPVPEQLACLALCPNGTESYSDIVEDETNETRLPKFRLPYLLIGGGVSGKLYVWELNSGLLLNVKEAHYQMPTSMKVTSDGSYLITSGKDSRVLVWRIADLVAFNKDDEKLVKPVHVFSDHTLEVTDVFVSNNTHQDSKLYTVSKDSTIRVYALQNFTLLSTFVINGQIQSITVDSADRAMYVGLAHGHIRIINLYEANPATNVLEARGGHGKVLTLQPDHELKETITYHAGHGVTQLALSLDGSLVISGDEKGRVAVIDVVSKQVVKELKELSGSVTSVQVLNTFNDVSVAGQQAEKNTRVIPTFKRVITTNEPKEQDVLYQIADEQEEKLFDIDAHLDKVATEAMFFENFTNVNSEVVMRDNSHADGAKLKEAQDKLDKVTKAYSDLRAMYEQLYSEHAALLEKQ</sequence>
<dbReference type="InterPro" id="IPR001680">
    <property type="entry name" value="WD40_rpt"/>
</dbReference>
<reference evidence="8" key="1">
    <citation type="journal article" date="2014" name="Genome Announc.">
        <title>Genome sequence of the yeast Cyberlindnera fabianii (Hansenula fabianii).</title>
        <authorList>
            <person name="Freel K.C."/>
            <person name="Sarilar V."/>
            <person name="Neuveglise C."/>
            <person name="Devillers H."/>
            <person name="Friedrich A."/>
            <person name="Schacherer J."/>
        </authorList>
    </citation>
    <scope>NUCLEOTIDE SEQUENCE</scope>
    <source>
        <strain evidence="8">YJS4271</strain>
    </source>
</reference>
<keyword evidence="4" id="KW-0677">Repeat</keyword>
<keyword evidence="7" id="KW-0698">rRNA processing</keyword>
<dbReference type="PhylomeDB" id="A0A061B628"/>
<dbReference type="GO" id="GO:0006364">
    <property type="term" value="P:rRNA processing"/>
    <property type="evidence" value="ECO:0007669"/>
    <property type="project" value="UniProtKB-UniRule"/>
</dbReference>
<dbReference type="GO" id="GO:0120330">
    <property type="term" value="C:rixosome complex"/>
    <property type="evidence" value="ECO:0007669"/>
    <property type="project" value="UniProtKB-UniRule"/>
</dbReference>
<proteinExistence type="inferred from homology"/>
<dbReference type="SMART" id="SM00320">
    <property type="entry name" value="WD40"/>
    <property type="match status" value="5"/>
</dbReference>
<comment type="similarity">
    <text evidence="2 7">Belongs to the WD repeat IPI3/WDR18 family.</text>
</comment>
<dbReference type="PROSITE" id="PS50082">
    <property type="entry name" value="WD_REPEATS_2"/>
    <property type="match status" value="1"/>
</dbReference>
<dbReference type="SUPFAM" id="SSF50978">
    <property type="entry name" value="WD40 repeat-like"/>
    <property type="match status" value="1"/>
</dbReference>
<evidence type="ECO:0000256" key="6">
    <source>
        <dbReference type="PROSITE-ProRule" id="PRU00221"/>
    </source>
</evidence>
<dbReference type="OrthoDB" id="756370at2759"/>
<evidence type="ECO:0000256" key="3">
    <source>
        <dbReference type="ARBA" id="ARBA00022574"/>
    </source>
</evidence>
<dbReference type="InterPro" id="IPR015943">
    <property type="entry name" value="WD40/YVTN_repeat-like_dom_sf"/>
</dbReference>
<keyword evidence="7" id="KW-0539">Nucleus</keyword>
<dbReference type="PANTHER" id="PTHR18763">
    <property type="entry name" value="WD-REPEAT PROTEIN 18"/>
    <property type="match status" value="1"/>
</dbReference>
<keyword evidence="3 6" id="KW-0853">WD repeat</keyword>
<dbReference type="GO" id="GO:0006261">
    <property type="term" value="P:DNA-templated DNA replication"/>
    <property type="evidence" value="ECO:0007669"/>
    <property type="project" value="TreeGrafter"/>
</dbReference>
<evidence type="ECO:0000313" key="8">
    <source>
        <dbReference type="EMBL" id="CDR44955.1"/>
    </source>
</evidence>
<organism evidence="8">
    <name type="scientific">Cyberlindnera fabianii</name>
    <name type="common">Yeast</name>
    <name type="synonym">Hansenula fabianii</name>
    <dbReference type="NCBI Taxonomy" id="36022"/>
    <lineage>
        <taxon>Eukaryota</taxon>
        <taxon>Fungi</taxon>
        <taxon>Dikarya</taxon>
        <taxon>Ascomycota</taxon>
        <taxon>Saccharomycotina</taxon>
        <taxon>Saccharomycetes</taxon>
        <taxon>Phaffomycetales</taxon>
        <taxon>Phaffomycetaceae</taxon>
        <taxon>Cyberlindnera</taxon>
    </lineage>
</organism>
<comment type="subcellular location">
    <subcellularLocation>
        <location evidence="7">Nucleus</location>
    </subcellularLocation>
</comment>
<protein>
    <recommendedName>
        <fullName evidence="5 7">Pre-rRNA-processing protein IPI3</fullName>
    </recommendedName>
</protein>
<comment type="subunit">
    <text evidence="7">Component of the RIX1 complex, composed of IPI1, RIX1/IPI2 and IPI3 in a 1:2:2 stoichiometry. The complex interacts (via RIX1) with MDN1 (via its hexameric AAA ATPase ring) and the pre-60S ribosome particles.</text>
</comment>
<dbReference type="Gene3D" id="2.130.10.10">
    <property type="entry name" value="YVTN repeat-like/Quinoprotein amine dehydrogenase"/>
    <property type="match status" value="2"/>
</dbReference>
<gene>
    <name evidence="8" type="ORF">CYFA0S_16e00430g</name>
</gene>
<dbReference type="EMBL" id="LK052901">
    <property type="protein sequence ID" value="CDR44955.1"/>
    <property type="molecule type" value="Genomic_DNA"/>
</dbReference>
<dbReference type="AlphaFoldDB" id="A0A061B628"/>
<dbReference type="PANTHER" id="PTHR18763:SF0">
    <property type="entry name" value="WD REPEAT-CONTAINING PROTEIN 18"/>
    <property type="match status" value="1"/>
</dbReference>
<dbReference type="GO" id="GO:0005656">
    <property type="term" value="C:nuclear pre-replicative complex"/>
    <property type="evidence" value="ECO:0007669"/>
    <property type="project" value="TreeGrafter"/>
</dbReference>
<evidence type="ECO:0000256" key="1">
    <source>
        <dbReference type="ARBA" id="ARBA00002355"/>
    </source>
</evidence>
<dbReference type="VEuPathDB" id="FungiDB:BON22_1433"/>
<comment type="function">
    <text evidence="1 7">Component of the RIX1 complex required for processing of ITS2 sequences from 35S pre-rRNA.</text>
</comment>
<name>A0A061B628_CYBFA</name>
<evidence type="ECO:0000256" key="7">
    <source>
        <dbReference type="RuleBase" id="RU369067"/>
    </source>
</evidence>
<evidence type="ECO:0000256" key="5">
    <source>
        <dbReference type="ARBA" id="ARBA00026229"/>
    </source>
</evidence>
<feature type="repeat" description="WD" evidence="6">
    <location>
        <begin position="146"/>
        <end position="179"/>
    </location>
</feature>
<dbReference type="InterPro" id="IPR045227">
    <property type="entry name" value="WDR18/Ipi3/RID3"/>
</dbReference>
<dbReference type="Pfam" id="PF00400">
    <property type="entry name" value="WD40"/>
    <property type="match status" value="3"/>
</dbReference>
<evidence type="ECO:0000256" key="4">
    <source>
        <dbReference type="ARBA" id="ARBA00022737"/>
    </source>
</evidence>
<evidence type="ECO:0000256" key="2">
    <source>
        <dbReference type="ARBA" id="ARBA00010143"/>
    </source>
</evidence>
<accession>A0A061B628</accession>
<dbReference type="InterPro" id="IPR036322">
    <property type="entry name" value="WD40_repeat_dom_sf"/>
</dbReference>